<keyword evidence="3 9" id="KW-0547">Nucleotide-binding</keyword>
<dbReference type="InterPro" id="IPR027417">
    <property type="entry name" value="P-loop_NTPase"/>
</dbReference>
<dbReference type="GO" id="GO:0003684">
    <property type="term" value="F:damaged DNA binding"/>
    <property type="evidence" value="ECO:0007669"/>
    <property type="project" value="UniProtKB-UniRule"/>
</dbReference>
<dbReference type="FunFam" id="1.10.1420.10:FF:000001">
    <property type="entry name" value="DNA mismatch repair protein MutS"/>
    <property type="match status" value="1"/>
</dbReference>
<dbReference type="PROSITE" id="PS00486">
    <property type="entry name" value="DNA_MISMATCH_REPAIR_2"/>
    <property type="match status" value="1"/>
</dbReference>
<keyword evidence="4 9" id="KW-0227">DNA damage</keyword>
<dbReference type="AlphaFoldDB" id="A0A518DJZ1"/>
<dbReference type="GO" id="GO:0140664">
    <property type="term" value="F:ATP-dependent DNA damage sensor activity"/>
    <property type="evidence" value="ECO:0007669"/>
    <property type="project" value="InterPro"/>
</dbReference>
<dbReference type="GO" id="GO:0005829">
    <property type="term" value="C:cytosol"/>
    <property type="evidence" value="ECO:0007669"/>
    <property type="project" value="TreeGrafter"/>
</dbReference>
<dbReference type="GO" id="GO:0006298">
    <property type="term" value="P:mismatch repair"/>
    <property type="evidence" value="ECO:0007669"/>
    <property type="project" value="UniProtKB-UniRule"/>
</dbReference>
<dbReference type="GO" id="GO:0005524">
    <property type="term" value="F:ATP binding"/>
    <property type="evidence" value="ECO:0007669"/>
    <property type="project" value="UniProtKB-UniRule"/>
</dbReference>
<dbReference type="Gene3D" id="3.40.50.300">
    <property type="entry name" value="P-loop containing nucleotide triphosphate hydrolases"/>
    <property type="match status" value="1"/>
</dbReference>
<accession>A0A518DJZ1</accession>
<dbReference type="InterPro" id="IPR036678">
    <property type="entry name" value="MutS_con_dom_sf"/>
</dbReference>
<organism evidence="13 14">
    <name type="scientific">Pirellulimonas nuda</name>
    <dbReference type="NCBI Taxonomy" id="2528009"/>
    <lineage>
        <taxon>Bacteria</taxon>
        <taxon>Pseudomonadati</taxon>
        <taxon>Planctomycetota</taxon>
        <taxon>Planctomycetia</taxon>
        <taxon>Pirellulales</taxon>
        <taxon>Lacipirellulaceae</taxon>
        <taxon>Pirellulimonas</taxon>
    </lineage>
</organism>
<feature type="compositionally biased region" description="Gly residues" evidence="11">
    <location>
        <begin position="628"/>
        <end position="640"/>
    </location>
</feature>
<dbReference type="PIRSF" id="PIRSF037677">
    <property type="entry name" value="DNA_mis_repair_Msh6"/>
    <property type="match status" value="1"/>
</dbReference>
<dbReference type="CDD" id="cd03284">
    <property type="entry name" value="ABC_MutS1"/>
    <property type="match status" value="1"/>
</dbReference>
<dbReference type="PANTHER" id="PTHR11361">
    <property type="entry name" value="DNA MISMATCH REPAIR PROTEIN MUTS FAMILY MEMBER"/>
    <property type="match status" value="1"/>
</dbReference>
<evidence type="ECO:0000256" key="4">
    <source>
        <dbReference type="ARBA" id="ARBA00022763"/>
    </source>
</evidence>
<dbReference type="InterPro" id="IPR007695">
    <property type="entry name" value="DNA_mismatch_repair_MutS-lik_N"/>
</dbReference>
<dbReference type="PANTHER" id="PTHR11361:SF34">
    <property type="entry name" value="DNA MISMATCH REPAIR PROTEIN MSH1, MITOCHONDRIAL"/>
    <property type="match status" value="1"/>
</dbReference>
<proteinExistence type="inferred from homology"/>
<dbReference type="Pfam" id="PF05188">
    <property type="entry name" value="MutS_II"/>
    <property type="match status" value="1"/>
</dbReference>
<dbReference type="SUPFAM" id="SSF53150">
    <property type="entry name" value="DNA repair protein MutS, domain II"/>
    <property type="match status" value="1"/>
</dbReference>
<dbReference type="Pfam" id="PF05192">
    <property type="entry name" value="MutS_III"/>
    <property type="match status" value="1"/>
</dbReference>
<dbReference type="GO" id="GO:0030983">
    <property type="term" value="F:mismatched DNA binding"/>
    <property type="evidence" value="ECO:0007669"/>
    <property type="project" value="InterPro"/>
</dbReference>
<feature type="region of interest" description="Disordered" evidence="11">
    <location>
        <begin position="593"/>
        <end position="662"/>
    </location>
</feature>
<dbReference type="Gene3D" id="3.30.420.110">
    <property type="entry name" value="MutS, connector domain"/>
    <property type="match status" value="1"/>
</dbReference>
<dbReference type="KEGG" id="pnd:Pla175_51930"/>
<evidence type="ECO:0000256" key="7">
    <source>
        <dbReference type="ARBA" id="ARBA00023204"/>
    </source>
</evidence>
<evidence type="ECO:0000256" key="3">
    <source>
        <dbReference type="ARBA" id="ARBA00022741"/>
    </source>
</evidence>
<keyword evidence="6 9" id="KW-0238">DNA-binding</keyword>
<name>A0A518DJZ1_9BACT</name>
<gene>
    <name evidence="9 13" type="primary">mutS</name>
    <name evidence="13" type="ORF">Pla175_51930</name>
</gene>
<comment type="function">
    <text evidence="8 9">This protein is involved in the repair of mismatches in DNA. It is possible that it carries out the mismatch recognition step. This protein has a weak ATPase activity.</text>
</comment>
<evidence type="ECO:0000256" key="2">
    <source>
        <dbReference type="ARBA" id="ARBA00021982"/>
    </source>
</evidence>
<dbReference type="Gene3D" id="1.10.1420.10">
    <property type="match status" value="2"/>
</dbReference>
<evidence type="ECO:0000313" key="14">
    <source>
        <dbReference type="Proteomes" id="UP000317429"/>
    </source>
</evidence>
<evidence type="ECO:0000256" key="8">
    <source>
        <dbReference type="ARBA" id="ARBA00024647"/>
    </source>
</evidence>
<dbReference type="SMART" id="SM00533">
    <property type="entry name" value="MUTSd"/>
    <property type="match status" value="1"/>
</dbReference>
<dbReference type="InterPro" id="IPR016151">
    <property type="entry name" value="DNA_mismatch_repair_MutS_N"/>
</dbReference>
<dbReference type="FunFam" id="3.40.1170.10:FF:000001">
    <property type="entry name" value="DNA mismatch repair protein MutS"/>
    <property type="match status" value="1"/>
</dbReference>
<dbReference type="InterPro" id="IPR017261">
    <property type="entry name" value="DNA_mismatch_repair_MutS/MSH"/>
</dbReference>
<dbReference type="SUPFAM" id="SSF52540">
    <property type="entry name" value="P-loop containing nucleoside triphosphate hydrolases"/>
    <property type="match status" value="1"/>
</dbReference>
<dbReference type="InterPro" id="IPR007696">
    <property type="entry name" value="DNA_mismatch_repair_MutS_core"/>
</dbReference>
<protein>
    <recommendedName>
        <fullName evidence="2 9">DNA mismatch repair protein MutS</fullName>
    </recommendedName>
</protein>
<dbReference type="Pfam" id="PF01624">
    <property type="entry name" value="MutS_I"/>
    <property type="match status" value="1"/>
</dbReference>
<feature type="binding site" evidence="9">
    <location>
        <begin position="669"/>
        <end position="676"/>
    </location>
    <ligand>
        <name>ATP</name>
        <dbReference type="ChEBI" id="CHEBI:30616"/>
    </ligand>
</feature>
<dbReference type="InterPro" id="IPR036187">
    <property type="entry name" value="DNA_mismatch_repair_MutS_sf"/>
</dbReference>
<sequence>MSVSPMMQQYHQAKQAAGDALLLFRMGDFYELFYDDATRAGELLGITVTSRDKGEKAVPMAGFPYHQLDQYLAKIVRGGQRAAICDQVEDARHAKGLVRREVTRLVTPGTLTDDALLDPHASNYLAALAPADDPQGPVGLAWVDISTGAFYATAVAPGRLTDELTRIDPSELLSPEGAALPPLAELPRPPARTTRPPWAFGAAAALASLEKHFGVKSLEGFGFDANRPADQRALAAAGAVLEYLGETQRASLSHVERLRPIFAGGALEIDAAAWRSLEIARTTRDGRREGSLLWVLDRTATPSGARLLAEWLRRPLARVDEIDDRLDAVEELVSTAPLRKHVRDALRSVYDLERLAARVTTGRASPRDLSAIARTLAGLPALKAKLAGRASERLTRLEGAVDLCPELRGALEAALDDSCPLTAREGGFVRAGYSAALDECRELMAGGKAWMARYQAAEAERSGIPQIKVGFNKVFGYYLEITHAHRDRVPAEYQRKQTLKNAERYITPELKEYEEKVLSAEGRAFDLEYDVFCDLRDRCAAATGRLLATAAALAELDVLAGLAELAATRGYVRPTVVEDPVLDIEAGRHPVLDVTEPEGTFVPNDTRCAGRERGEGRAASGGDEVRGEGLGARGETGEGPGAPPSTTSSASRVPSSPLAPRPSLLLITGPNMAGKSTYIRQSALLVLMAQLGSFVPARRAVIGVADRLFARIGASDELARGQSTFMVEMTETARILNTATPRSLVVLDEIGRGTSTYDGLSLAWAITEHLHDAVGCRALFATHYHELTRLAGELAGVANRNVAVEEHQGKVVFLHQIVEGAADKSYGIHVAELAGVPRSVNRRAADILAQLEASDNGAAAAVAPPTRGGSLQLTLFETAEHPMLDELRGLDLNGLTPLEALVKLGAWQLQLRRNP</sequence>
<reference evidence="13 14" key="1">
    <citation type="submission" date="2019-02" db="EMBL/GenBank/DDBJ databases">
        <title>Deep-cultivation of Planctomycetes and their phenomic and genomic characterization uncovers novel biology.</title>
        <authorList>
            <person name="Wiegand S."/>
            <person name="Jogler M."/>
            <person name="Boedeker C."/>
            <person name="Pinto D."/>
            <person name="Vollmers J."/>
            <person name="Rivas-Marin E."/>
            <person name="Kohn T."/>
            <person name="Peeters S.H."/>
            <person name="Heuer A."/>
            <person name="Rast P."/>
            <person name="Oberbeckmann S."/>
            <person name="Bunk B."/>
            <person name="Jeske O."/>
            <person name="Meyerdierks A."/>
            <person name="Storesund J.E."/>
            <person name="Kallscheuer N."/>
            <person name="Luecker S."/>
            <person name="Lage O.M."/>
            <person name="Pohl T."/>
            <person name="Merkel B.J."/>
            <person name="Hornburger P."/>
            <person name="Mueller R.-W."/>
            <person name="Bruemmer F."/>
            <person name="Labrenz M."/>
            <person name="Spormann A.M."/>
            <person name="Op den Camp H."/>
            <person name="Overmann J."/>
            <person name="Amann R."/>
            <person name="Jetten M.S.M."/>
            <person name="Mascher T."/>
            <person name="Medema M.H."/>
            <person name="Devos D.P."/>
            <person name="Kaster A.-K."/>
            <person name="Ovreas L."/>
            <person name="Rohde M."/>
            <person name="Galperin M.Y."/>
            <person name="Jogler C."/>
        </authorList>
    </citation>
    <scope>NUCLEOTIDE SEQUENCE [LARGE SCALE GENOMIC DNA]</scope>
    <source>
        <strain evidence="13 14">Pla175</strain>
    </source>
</reference>
<keyword evidence="14" id="KW-1185">Reference proteome</keyword>
<dbReference type="Proteomes" id="UP000317429">
    <property type="component" value="Chromosome"/>
</dbReference>
<evidence type="ECO:0000256" key="6">
    <source>
        <dbReference type="ARBA" id="ARBA00023125"/>
    </source>
</evidence>
<evidence type="ECO:0000259" key="12">
    <source>
        <dbReference type="PROSITE" id="PS00486"/>
    </source>
</evidence>
<dbReference type="Pfam" id="PF00488">
    <property type="entry name" value="MutS_V"/>
    <property type="match status" value="1"/>
</dbReference>
<dbReference type="EMBL" id="CP036291">
    <property type="protein sequence ID" value="QDU91762.1"/>
    <property type="molecule type" value="Genomic_DNA"/>
</dbReference>
<evidence type="ECO:0000256" key="5">
    <source>
        <dbReference type="ARBA" id="ARBA00022840"/>
    </source>
</evidence>
<dbReference type="InterPro" id="IPR005748">
    <property type="entry name" value="DNA_mismatch_repair_MutS"/>
</dbReference>
<dbReference type="HAMAP" id="MF_00096">
    <property type="entry name" value="MutS"/>
    <property type="match status" value="1"/>
</dbReference>
<evidence type="ECO:0000256" key="1">
    <source>
        <dbReference type="ARBA" id="ARBA00006271"/>
    </source>
</evidence>
<dbReference type="InterPro" id="IPR007861">
    <property type="entry name" value="DNA_mismatch_repair_MutS_clamp"/>
</dbReference>
<dbReference type="Pfam" id="PF05190">
    <property type="entry name" value="MutS_IV"/>
    <property type="match status" value="1"/>
</dbReference>
<dbReference type="SUPFAM" id="SSF48334">
    <property type="entry name" value="DNA repair protein MutS, domain III"/>
    <property type="match status" value="1"/>
</dbReference>
<keyword evidence="7 9" id="KW-0234">DNA repair</keyword>
<dbReference type="InterPro" id="IPR000432">
    <property type="entry name" value="DNA_mismatch_repair_MutS_C"/>
</dbReference>
<dbReference type="InterPro" id="IPR007860">
    <property type="entry name" value="DNA_mmatch_repair_MutS_con_dom"/>
</dbReference>
<dbReference type="Gene3D" id="3.40.1170.10">
    <property type="entry name" value="DNA repair protein MutS, domain I"/>
    <property type="match status" value="1"/>
</dbReference>
<dbReference type="NCBIfam" id="NF003810">
    <property type="entry name" value="PRK05399.1"/>
    <property type="match status" value="1"/>
</dbReference>
<evidence type="ECO:0000256" key="9">
    <source>
        <dbReference type="HAMAP-Rule" id="MF_00096"/>
    </source>
</evidence>
<evidence type="ECO:0000256" key="10">
    <source>
        <dbReference type="RuleBase" id="RU003756"/>
    </source>
</evidence>
<dbReference type="SMART" id="SM00534">
    <property type="entry name" value="MUTSac"/>
    <property type="match status" value="1"/>
</dbReference>
<feature type="compositionally biased region" description="Low complexity" evidence="11">
    <location>
        <begin position="644"/>
        <end position="662"/>
    </location>
</feature>
<dbReference type="InterPro" id="IPR045076">
    <property type="entry name" value="MutS"/>
</dbReference>
<dbReference type="RefSeq" id="WP_197527159.1">
    <property type="nucleotide sequence ID" value="NZ_CP036291.1"/>
</dbReference>
<evidence type="ECO:0000256" key="11">
    <source>
        <dbReference type="SAM" id="MobiDB-lite"/>
    </source>
</evidence>
<comment type="similarity">
    <text evidence="1 9 10">Belongs to the DNA mismatch repair MutS family.</text>
</comment>
<dbReference type="SUPFAM" id="SSF55271">
    <property type="entry name" value="DNA repair protein MutS, domain I"/>
    <property type="match status" value="1"/>
</dbReference>
<feature type="domain" description="DNA mismatch repair proteins mutS family" evidence="12">
    <location>
        <begin position="743"/>
        <end position="759"/>
    </location>
</feature>
<keyword evidence="5 9" id="KW-0067">ATP-binding</keyword>
<evidence type="ECO:0000313" key="13">
    <source>
        <dbReference type="EMBL" id="QDU91762.1"/>
    </source>
</evidence>